<sequence>MKTDYLKPALSVLIACCFLAGCNTLSPQPVEPKVSPVASCPLPSGNLVPNAFKTAKETLSHPDCSGRFDEIFEALLNVCKGAPSLKNKKRFEEFLVWAKNQGIITTLEAKHTYNRYFKERFISLPSEYQTCSYCLSLSKILEDGEMELKEKYLGLVKVCADQKTYAKASMEWEKIGVILEAACLACDSQ</sequence>
<dbReference type="AlphaFoldDB" id="A0A850TAG0"/>
<keyword evidence="1" id="KW-0732">Signal</keyword>
<name>A0A850TAG0_9BACT</name>
<keyword evidence="3" id="KW-1185">Reference proteome</keyword>
<reference evidence="2 3" key="1">
    <citation type="submission" date="2020-06" db="EMBL/GenBank/DDBJ databases">
        <title>High-quality draft genome of sulfate reducer Desulfobacter latus type strain AcrS2 isolated from marine sediment.</title>
        <authorList>
            <person name="Hoppe M."/>
            <person name="Larsen C.K."/>
            <person name="Marshall I.P.G."/>
            <person name="Schramm A."/>
            <person name="Marietou A.G."/>
        </authorList>
    </citation>
    <scope>NUCLEOTIDE SEQUENCE [LARGE SCALE GENOMIC DNA]</scope>
    <source>
        <strain evidence="2 3">AcRS2</strain>
    </source>
</reference>
<dbReference type="Proteomes" id="UP000553343">
    <property type="component" value="Unassembled WGS sequence"/>
</dbReference>
<organism evidence="2 3">
    <name type="scientific">Desulfobacter latus</name>
    <dbReference type="NCBI Taxonomy" id="2292"/>
    <lineage>
        <taxon>Bacteria</taxon>
        <taxon>Pseudomonadati</taxon>
        <taxon>Thermodesulfobacteriota</taxon>
        <taxon>Desulfobacteria</taxon>
        <taxon>Desulfobacterales</taxon>
        <taxon>Desulfobacteraceae</taxon>
        <taxon>Desulfobacter</taxon>
    </lineage>
</organism>
<dbReference type="EMBL" id="JACADJ010000087">
    <property type="protein sequence ID" value="NWH06582.1"/>
    <property type="molecule type" value="Genomic_DNA"/>
</dbReference>
<dbReference type="RefSeq" id="WP_178368037.1">
    <property type="nucleotide sequence ID" value="NZ_JACADJ010000087.1"/>
</dbReference>
<protein>
    <recommendedName>
        <fullName evidence="4">Lipoprotein</fullName>
    </recommendedName>
</protein>
<comment type="caution">
    <text evidence="2">The sequence shown here is derived from an EMBL/GenBank/DDBJ whole genome shotgun (WGS) entry which is preliminary data.</text>
</comment>
<feature type="chain" id="PRO_5032571957" description="Lipoprotein" evidence="1">
    <location>
        <begin position="21"/>
        <end position="189"/>
    </location>
</feature>
<feature type="signal peptide" evidence="1">
    <location>
        <begin position="1"/>
        <end position="20"/>
    </location>
</feature>
<gene>
    <name evidence="2" type="ORF">HXW94_16585</name>
</gene>
<evidence type="ECO:0000313" key="3">
    <source>
        <dbReference type="Proteomes" id="UP000553343"/>
    </source>
</evidence>
<proteinExistence type="predicted"/>
<dbReference type="PROSITE" id="PS51257">
    <property type="entry name" value="PROKAR_LIPOPROTEIN"/>
    <property type="match status" value="1"/>
</dbReference>
<accession>A0A850TAG0</accession>
<evidence type="ECO:0000256" key="1">
    <source>
        <dbReference type="SAM" id="SignalP"/>
    </source>
</evidence>
<evidence type="ECO:0008006" key="4">
    <source>
        <dbReference type="Google" id="ProtNLM"/>
    </source>
</evidence>
<evidence type="ECO:0000313" key="2">
    <source>
        <dbReference type="EMBL" id="NWH06582.1"/>
    </source>
</evidence>